<evidence type="ECO:0000256" key="1">
    <source>
        <dbReference type="SAM" id="MobiDB-lite"/>
    </source>
</evidence>
<feature type="compositionally biased region" description="Low complexity" evidence="1">
    <location>
        <begin position="71"/>
        <end position="80"/>
    </location>
</feature>
<feature type="compositionally biased region" description="Pro residues" evidence="1">
    <location>
        <begin position="7"/>
        <end position="16"/>
    </location>
</feature>
<sequence>MNTTPAPATPPVPPPRRAPHGAAPSGAHPNHRRHVLGDVLHAVRVFAGAALSVAVLGDTGERDDRERPGNGTPAGSRTAGTGSGPGTAGATAVPGTAGATALPGSAASGAVVSGDAGTGAA</sequence>
<evidence type="ECO:0000313" key="3">
    <source>
        <dbReference type="Proteomes" id="UP000695264"/>
    </source>
</evidence>
<organism evidence="2 3">
    <name type="scientific">Streptomyces zingiberis</name>
    <dbReference type="NCBI Taxonomy" id="2053010"/>
    <lineage>
        <taxon>Bacteria</taxon>
        <taxon>Bacillati</taxon>
        <taxon>Actinomycetota</taxon>
        <taxon>Actinomycetes</taxon>
        <taxon>Kitasatosporales</taxon>
        <taxon>Streptomycetaceae</taxon>
        <taxon>Streptomyces</taxon>
    </lineage>
</organism>
<feature type="compositionally biased region" description="Low complexity" evidence="1">
    <location>
        <begin position="88"/>
        <end position="115"/>
    </location>
</feature>
<feature type="region of interest" description="Disordered" evidence="1">
    <location>
        <begin position="55"/>
        <end position="121"/>
    </location>
</feature>
<comment type="caution">
    <text evidence="2">The sequence shown here is derived from an EMBL/GenBank/DDBJ whole genome shotgun (WGS) entry which is preliminary data.</text>
</comment>
<name>A0ABX1BZ92_9ACTN</name>
<feature type="region of interest" description="Disordered" evidence="1">
    <location>
        <begin position="1"/>
        <end position="35"/>
    </location>
</feature>
<accession>A0ABX1BZ92</accession>
<evidence type="ECO:0000313" key="2">
    <source>
        <dbReference type="EMBL" id="NJP99973.1"/>
    </source>
</evidence>
<reference evidence="2 3" key="1">
    <citation type="submission" date="2020-03" db="EMBL/GenBank/DDBJ databases">
        <title>WGS of actinomycetes isolated from Thailand.</title>
        <authorList>
            <person name="Thawai C."/>
        </authorList>
    </citation>
    <scope>NUCLEOTIDE SEQUENCE [LARGE SCALE GENOMIC DNA]</scope>
    <source>
        <strain evidence="2 3">PLAI 1-29</strain>
    </source>
</reference>
<gene>
    <name evidence="2" type="ORF">HCK00_05345</name>
</gene>
<dbReference type="EMBL" id="JAATEN010000003">
    <property type="protein sequence ID" value="NJP99973.1"/>
    <property type="molecule type" value="Genomic_DNA"/>
</dbReference>
<protein>
    <submittedName>
        <fullName evidence="2">Uncharacterized protein</fullName>
    </submittedName>
</protein>
<feature type="compositionally biased region" description="Basic and acidic residues" evidence="1">
    <location>
        <begin position="59"/>
        <end position="68"/>
    </location>
</feature>
<dbReference type="Proteomes" id="UP000695264">
    <property type="component" value="Unassembled WGS sequence"/>
</dbReference>
<proteinExistence type="predicted"/>
<dbReference type="RefSeq" id="WP_168100567.1">
    <property type="nucleotide sequence ID" value="NZ_JAATEN010000003.1"/>
</dbReference>
<keyword evidence="3" id="KW-1185">Reference proteome</keyword>